<dbReference type="InterPro" id="IPR012337">
    <property type="entry name" value="RNaseH-like_sf"/>
</dbReference>
<dbReference type="EMBL" id="CAXAMM010007236">
    <property type="protein sequence ID" value="CAK9013644.1"/>
    <property type="molecule type" value="Genomic_DNA"/>
</dbReference>
<feature type="region of interest" description="Disordered" evidence="1">
    <location>
        <begin position="1444"/>
        <end position="1477"/>
    </location>
</feature>
<sequence length="1477" mass="164420">MEAAELAVAFDLLWLREVQALSQRLPLVTLPPGRGPVLWAAPFGAAYGLHPGVPQPQGSGGVFATSSMAGQAPGFHRRSGTTVQLRPWRWSCRNFAFGSGLNAFASRLCLWPFLRNALKLSIGPGTYDDFIDFSQVENLRSWLRSLAFWELDNNIPKSKWGLKLLMSFPENSASLAATIDMTVTASEHGYGAILSAIFTKYAPFLEAAAPAAIDAFFFGPERSRSESFSAYIATKELALQDMEAQVGEKMPPRIAGRILLKGKAANALLTTVLIFCTLPDAAAKFSWLDPWLEATDESLGKDAFLHHHTFVLGPRSAASVVPSIALDLTTGWDFKLAGHREEARNLVKTKRPGVLLLSPPCTTRLTNYKRHPWEVQQEEQEGDLHMDYAVSLAEDQLDNGPVPGALAKKPTLLATNIEELCHYVERSCDKSHAHGPLIGGGAHQAAIYTPEFVKALVDRIKENLGYKTMNQRSKHEPTTDAQYVKLGRGRRLLDQVLDTFLRLWAQHYGAPVDRGREFFSQKFVEAVASLGVGIHFTDPGSPWHNSRAEKAGGLVKEKLAATLLETSASPAELKTALAEVVAARNRFMDRFGFSPMQRVFGKNLRLPASLLSTDALDRELVELRSQCHPSQCALPDRTRTSDVKKIHSGTWIYVYRDSPCGWTGPGVYLADDVTNRSAWVSMRGRLWKASLEQIRRATPEEELGAELVVELSKELMDKLQQPGQVVYQDVTAEGHPEDGEFPEDAVRRVLRITEDTGQGDRLEPPPPSSAESAQLRLEEDTLPDTGAVPGTDHSRRASMEIETEEPFVPEPMETISEDQLAATPMASFCERDQCLYVTKAKTSFGQVEFGKLAEEEKKLFREARKKELDSLVTNGAVKVMSVEESRAFLKEFPDQVIDSRFVDRYKPKELDPNTISEFKRRAMQEGHMEAVPLQVDQRNPKSRWCVVGWQDPDVLEVERSSPAPLSTSIYTCLQLAASRQWKTHIKDVKTAFLQGRPTTRTRRLACRQPRDEALPGLHPDQLLLLETEVYGLVSGPSWWRCSLLGIAEKLGYKVCPYDRCVLTLPGEKADEMTPTDGFMVIDVDDIAEAGNDRHRAKMEELRKLLKFGKIEALFDSNGSSYAGRQIKQNKDYSFEMNMEEFIYTRLEPIKLNRRVLKKDAASMLLNEAEKTQLRGLIASLNWIAREARPDASAAASLLASAFPSPSMSHILSANDIVAHLKTFPVTLKVHAIKESKLRNILISDSAFDTSGKDLERSQHGWLLGYTDDTMNRGALAPVSLMQWRSKRLRRKASSSLLCEAISMSAATAALERQDAMMEAISKSHFNPRRRQRNEDDLLEPAGKATVIASQSGQDMDPKSLVLMHAKSLYDSLNAEQAHGDDERSALEVAIIKECLAVTSGRPRWLPHNHNPADALTKIASHSEPLLKLLQTNHFSIEEEADVLERGRQHEDRRKSSLANAARSARIRGADEMKTETA</sequence>
<dbReference type="InterPro" id="IPR036397">
    <property type="entry name" value="RNaseH_sf"/>
</dbReference>
<organism evidence="3 4">
    <name type="scientific">Durusdinium trenchii</name>
    <dbReference type="NCBI Taxonomy" id="1381693"/>
    <lineage>
        <taxon>Eukaryota</taxon>
        <taxon>Sar</taxon>
        <taxon>Alveolata</taxon>
        <taxon>Dinophyceae</taxon>
        <taxon>Suessiales</taxon>
        <taxon>Symbiodiniaceae</taxon>
        <taxon>Durusdinium</taxon>
    </lineage>
</organism>
<dbReference type="PROSITE" id="PS50994">
    <property type="entry name" value="INTEGRASE"/>
    <property type="match status" value="1"/>
</dbReference>
<dbReference type="Gene3D" id="3.30.420.10">
    <property type="entry name" value="Ribonuclease H-like superfamily/Ribonuclease H"/>
    <property type="match status" value="1"/>
</dbReference>
<evidence type="ECO:0000313" key="3">
    <source>
        <dbReference type="EMBL" id="CAK9013644.1"/>
    </source>
</evidence>
<reference evidence="3 4" key="1">
    <citation type="submission" date="2024-02" db="EMBL/GenBank/DDBJ databases">
        <authorList>
            <person name="Chen Y."/>
            <person name="Shah S."/>
            <person name="Dougan E. K."/>
            <person name="Thang M."/>
            <person name="Chan C."/>
        </authorList>
    </citation>
    <scope>NUCLEOTIDE SEQUENCE [LARGE SCALE GENOMIC DNA]</scope>
</reference>
<feature type="region of interest" description="Disordered" evidence="1">
    <location>
        <begin position="755"/>
        <end position="793"/>
    </location>
</feature>
<proteinExistence type="predicted"/>
<evidence type="ECO:0000259" key="2">
    <source>
        <dbReference type="PROSITE" id="PS50994"/>
    </source>
</evidence>
<feature type="compositionally biased region" description="Basic and acidic residues" evidence="1">
    <location>
        <begin position="1467"/>
        <end position="1477"/>
    </location>
</feature>
<keyword evidence="4" id="KW-1185">Reference proteome</keyword>
<accession>A0ABP0JHM4</accession>
<dbReference type="InterPro" id="IPR001584">
    <property type="entry name" value="Integrase_cat-core"/>
</dbReference>
<protein>
    <submittedName>
        <fullName evidence="3">Retrovirus-related Pol polyprotein from transposon RE2 (Retro element 2) (AtRE2)</fullName>
    </submittedName>
</protein>
<dbReference type="Proteomes" id="UP001642464">
    <property type="component" value="Unassembled WGS sequence"/>
</dbReference>
<evidence type="ECO:0000256" key="1">
    <source>
        <dbReference type="SAM" id="MobiDB-lite"/>
    </source>
</evidence>
<feature type="compositionally biased region" description="Basic and acidic residues" evidence="1">
    <location>
        <begin position="1444"/>
        <end position="1454"/>
    </location>
</feature>
<name>A0ABP0JHM4_9DINO</name>
<evidence type="ECO:0000313" key="4">
    <source>
        <dbReference type="Proteomes" id="UP001642464"/>
    </source>
</evidence>
<comment type="caution">
    <text evidence="3">The sequence shown here is derived from an EMBL/GenBank/DDBJ whole genome shotgun (WGS) entry which is preliminary data.</text>
</comment>
<gene>
    <name evidence="3" type="ORF">SCF082_LOCUS12023</name>
</gene>
<dbReference type="SUPFAM" id="SSF53098">
    <property type="entry name" value="Ribonuclease H-like"/>
    <property type="match status" value="1"/>
</dbReference>
<feature type="domain" description="Integrase catalytic" evidence="2">
    <location>
        <begin position="492"/>
        <end position="603"/>
    </location>
</feature>